<dbReference type="InterPro" id="IPR017871">
    <property type="entry name" value="ABC_transporter-like_CS"/>
</dbReference>
<evidence type="ECO:0000256" key="7">
    <source>
        <dbReference type="SAM" id="Phobius"/>
    </source>
</evidence>
<dbReference type="Gene3D" id="1.20.1560.10">
    <property type="entry name" value="ABC transporter type 1, transmembrane domain"/>
    <property type="match status" value="1"/>
</dbReference>
<dbReference type="SMART" id="SM00382">
    <property type="entry name" value="AAA"/>
    <property type="match status" value="1"/>
</dbReference>
<dbReference type="PANTHER" id="PTHR43394:SF1">
    <property type="entry name" value="ATP-BINDING CASSETTE SUB-FAMILY B MEMBER 10, MITOCHONDRIAL"/>
    <property type="match status" value="1"/>
</dbReference>
<evidence type="ECO:0000256" key="2">
    <source>
        <dbReference type="ARBA" id="ARBA00022692"/>
    </source>
</evidence>
<dbReference type="RefSeq" id="WP_317540488.1">
    <property type="nucleotide sequence ID" value="NZ_JAWLKB010000001.1"/>
</dbReference>
<reference evidence="10 11" key="1">
    <citation type="submission" date="2023-10" db="EMBL/GenBank/DDBJ databases">
        <title>Development of a sustainable strategy for remediation of hydrocarbon-contaminated territories based on the waste exchange concept.</title>
        <authorList>
            <person name="Krivoruchko A."/>
        </authorList>
    </citation>
    <scope>NUCLEOTIDE SEQUENCE [LARGE SCALE GENOMIC DNA]</scope>
    <source>
        <strain evidence="10 11">IEGM 1203</strain>
    </source>
</reference>
<keyword evidence="4 10" id="KW-0067">ATP-binding</keyword>
<feature type="transmembrane region" description="Helical" evidence="7">
    <location>
        <begin position="41"/>
        <end position="66"/>
    </location>
</feature>
<feature type="transmembrane region" description="Helical" evidence="7">
    <location>
        <begin position="86"/>
        <end position="114"/>
    </location>
</feature>
<feature type="transmembrane region" description="Helical" evidence="7">
    <location>
        <begin position="163"/>
        <end position="181"/>
    </location>
</feature>
<dbReference type="PROSITE" id="PS00211">
    <property type="entry name" value="ABC_TRANSPORTER_1"/>
    <property type="match status" value="1"/>
</dbReference>
<dbReference type="SUPFAM" id="SSF52540">
    <property type="entry name" value="P-loop containing nucleoside triphosphate hydrolases"/>
    <property type="match status" value="1"/>
</dbReference>
<dbReference type="GO" id="GO:0005524">
    <property type="term" value="F:ATP binding"/>
    <property type="evidence" value="ECO:0007669"/>
    <property type="project" value="UniProtKB-KW"/>
</dbReference>
<keyword evidence="3" id="KW-0547">Nucleotide-binding</keyword>
<dbReference type="SUPFAM" id="SSF90123">
    <property type="entry name" value="ABC transporter transmembrane region"/>
    <property type="match status" value="1"/>
</dbReference>
<evidence type="ECO:0000259" key="8">
    <source>
        <dbReference type="PROSITE" id="PS50893"/>
    </source>
</evidence>
<dbReference type="Gene3D" id="3.40.50.300">
    <property type="entry name" value="P-loop containing nucleotide triphosphate hydrolases"/>
    <property type="match status" value="1"/>
</dbReference>
<evidence type="ECO:0000256" key="4">
    <source>
        <dbReference type="ARBA" id="ARBA00022840"/>
    </source>
</evidence>
<dbReference type="InterPro" id="IPR003593">
    <property type="entry name" value="AAA+_ATPase"/>
</dbReference>
<dbReference type="PROSITE" id="PS50929">
    <property type="entry name" value="ABC_TM1F"/>
    <property type="match status" value="1"/>
</dbReference>
<feature type="domain" description="ABC transmembrane type-1" evidence="9">
    <location>
        <begin position="45"/>
        <end position="331"/>
    </location>
</feature>
<comment type="subcellular location">
    <subcellularLocation>
        <location evidence="1">Cell membrane</location>
        <topology evidence="1">Multi-pass membrane protein</topology>
    </subcellularLocation>
</comment>
<name>A0ABU4BMM0_RHOGO</name>
<gene>
    <name evidence="10" type="ORF">R3Q16_02210</name>
</gene>
<evidence type="ECO:0000256" key="1">
    <source>
        <dbReference type="ARBA" id="ARBA00004651"/>
    </source>
</evidence>
<evidence type="ECO:0000259" key="9">
    <source>
        <dbReference type="PROSITE" id="PS50929"/>
    </source>
</evidence>
<dbReference type="InterPro" id="IPR036640">
    <property type="entry name" value="ABC1_TM_sf"/>
</dbReference>
<dbReference type="InterPro" id="IPR003439">
    <property type="entry name" value="ABC_transporter-like_ATP-bd"/>
</dbReference>
<dbReference type="EMBL" id="JAWLKB010000001">
    <property type="protein sequence ID" value="MDV6265398.1"/>
    <property type="molecule type" value="Genomic_DNA"/>
</dbReference>
<evidence type="ECO:0000256" key="3">
    <source>
        <dbReference type="ARBA" id="ARBA00022741"/>
    </source>
</evidence>
<feature type="transmembrane region" description="Helical" evidence="7">
    <location>
        <begin position="275"/>
        <end position="297"/>
    </location>
</feature>
<evidence type="ECO:0000313" key="10">
    <source>
        <dbReference type="EMBL" id="MDV6265398.1"/>
    </source>
</evidence>
<keyword evidence="5 7" id="KW-1133">Transmembrane helix</keyword>
<dbReference type="Proteomes" id="UP001185927">
    <property type="component" value="Unassembled WGS sequence"/>
</dbReference>
<proteinExistence type="predicted"/>
<keyword evidence="6 7" id="KW-0472">Membrane</keyword>
<sequence length="622" mass="66233">MSMRGGSAISLPGDDLDSMETGTVLRAGVRVMARGSLGYRIATPLSIIAGLINGSTMVFSAVAIGWATDHLIIPAFTDAEVPARSWWIALGAIAGVSLLRVITIVTRAVAAAYVQYGNQASTRRALIRQYAKLGVPWHRRHSTGQLLSNVVSDVEVQWAPMQFFAFAMGSVFMLLVALANIARSDWYLAVVALMLVFVVLLANFVYQRVMSPRARDAQRARAAVSSVAHEAIEGEQVIRTLGIVDSESARFVRAAENTRVANTRMSFVSAAFDPFVELAPTATVLVVLLIGSGRVSAGELTVGTLVETIYLFLTMALPLGMIGRFLSILPLAVVGNKRTASVLDSVDYTQFGTETLAGEKALGVHVEAVRFTYDGALGEAIGPVELRFDAGDVVAVVGATGSGKTTLVRILARLADPDTGIVRYDGIDVRSLADGEIETRVAVVSQTSFLFDDTIRGNVTLGRDIDDLQVWRALDVAEAAEFVRGIPGGLDAAVGKRGASLSGGQRQRIALARGLAGSPSLLILDDATSALDPTVECDVLDNIRREFVSERGGDRRCTVVMTAARKSTVTLADRVLWMNGGVIAASGTHTELLAHYDGYRQIVDAYADGMDIDELDAAGGRS</sequence>
<dbReference type="InterPro" id="IPR011527">
    <property type="entry name" value="ABC1_TM_dom"/>
</dbReference>
<dbReference type="InterPro" id="IPR039421">
    <property type="entry name" value="Type_1_exporter"/>
</dbReference>
<feature type="domain" description="ABC transporter" evidence="8">
    <location>
        <begin position="364"/>
        <end position="605"/>
    </location>
</feature>
<feature type="transmembrane region" description="Helical" evidence="7">
    <location>
        <begin position="187"/>
        <end position="206"/>
    </location>
</feature>
<organism evidence="10 11">
    <name type="scientific">Rhodococcus globerulus</name>
    <dbReference type="NCBI Taxonomy" id="33008"/>
    <lineage>
        <taxon>Bacteria</taxon>
        <taxon>Bacillati</taxon>
        <taxon>Actinomycetota</taxon>
        <taxon>Actinomycetes</taxon>
        <taxon>Mycobacteriales</taxon>
        <taxon>Nocardiaceae</taxon>
        <taxon>Rhodococcus</taxon>
    </lineage>
</organism>
<dbReference type="PANTHER" id="PTHR43394">
    <property type="entry name" value="ATP-DEPENDENT PERMEASE MDL1, MITOCHONDRIAL"/>
    <property type="match status" value="1"/>
</dbReference>
<evidence type="ECO:0000256" key="6">
    <source>
        <dbReference type="ARBA" id="ARBA00023136"/>
    </source>
</evidence>
<evidence type="ECO:0000256" key="5">
    <source>
        <dbReference type="ARBA" id="ARBA00022989"/>
    </source>
</evidence>
<dbReference type="Pfam" id="PF00664">
    <property type="entry name" value="ABC_membrane"/>
    <property type="match status" value="1"/>
</dbReference>
<protein>
    <submittedName>
        <fullName evidence="10">ABC transporter ATP-binding protein</fullName>
    </submittedName>
</protein>
<dbReference type="PROSITE" id="PS50893">
    <property type="entry name" value="ABC_TRANSPORTER_2"/>
    <property type="match status" value="1"/>
</dbReference>
<evidence type="ECO:0000313" key="11">
    <source>
        <dbReference type="Proteomes" id="UP001185927"/>
    </source>
</evidence>
<accession>A0ABU4BMM0</accession>
<dbReference type="Pfam" id="PF00005">
    <property type="entry name" value="ABC_tran"/>
    <property type="match status" value="1"/>
</dbReference>
<feature type="transmembrane region" description="Helical" evidence="7">
    <location>
        <begin position="309"/>
        <end position="334"/>
    </location>
</feature>
<keyword evidence="2 7" id="KW-0812">Transmembrane</keyword>
<keyword evidence="11" id="KW-1185">Reference proteome</keyword>
<comment type="caution">
    <text evidence="10">The sequence shown here is derived from an EMBL/GenBank/DDBJ whole genome shotgun (WGS) entry which is preliminary data.</text>
</comment>
<dbReference type="InterPro" id="IPR027417">
    <property type="entry name" value="P-loop_NTPase"/>
</dbReference>